<dbReference type="AlphaFoldDB" id="A0A6I0F2T5"/>
<evidence type="ECO:0000313" key="3">
    <source>
        <dbReference type="Proteomes" id="UP000432715"/>
    </source>
</evidence>
<feature type="domain" description="IrrE N-terminal-like" evidence="1">
    <location>
        <begin position="20"/>
        <end position="134"/>
    </location>
</feature>
<evidence type="ECO:0000259" key="1">
    <source>
        <dbReference type="Pfam" id="PF06114"/>
    </source>
</evidence>
<name>A0A6I0F2T5_9FIRM</name>
<dbReference type="Pfam" id="PF06114">
    <property type="entry name" value="Peptidase_M78"/>
    <property type="match status" value="1"/>
</dbReference>
<dbReference type="Proteomes" id="UP000432715">
    <property type="component" value="Unassembled WGS sequence"/>
</dbReference>
<dbReference type="InterPro" id="IPR010359">
    <property type="entry name" value="IrrE_HExxH"/>
</dbReference>
<proteinExistence type="predicted"/>
<organism evidence="2 3">
    <name type="scientific">Alkaliphilus pronyensis</name>
    <dbReference type="NCBI Taxonomy" id="1482732"/>
    <lineage>
        <taxon>Bacteria</taxon>
        <taxon>Bacillati</taxon>
        <taxon>Bacillota</taxon>
        <taxon>Clostridia</taxon>
        <taxon>Peptostreptococcales</taxon>
        <taxon>Natronincolaceae</taxon>
        <taxon>Alkaliphilus</taxon>
    </lineage>
</organism>
<sequence length="168" mass="19867">MVPTENLDLIIQKCRIFKKYAPLPDNILGYYYYDGDYYIILINNILKGNERLYRTVLAEEIGHYRTTIGDITPRKYMCNKDRLEIDKKELLALRWACDFLIPTDSLIELVKNKNAISLADMADYFMVTEEFMMKKFEFMAKIKAVWDLDSNRKLCLFNLPSVFIYEGI</sequence>
<dbReference type="OrthoDB" id="1707128at2"/>
<gene>
    <name evidence="2" type="ORF">F8154_05685</name>
</gene>
<protein>
    <submittedName>
        <fullName evidence="2">ImmA/IrrE family metallo-endopeptidase</fullName>
    </submittedName>
</protein>
<comment type="caution">
    <text evidence="2">The sequence shown here is derived from an EMBL/GenBank/DDBJ whole genome shotgun (WGS) entry which is preliminary data.</text>
</comment>
<dbReference type="EMBL" id="WBZC01000016">
    <property type="protein sequence ID" value="KAB3535622.1"/>
    <property type="molecule type" value="Genomic_DNA"/>
</dbReference>
<evidence type="ECO:0000313" key="2">
    <source>
        <dbReference type="EMBL" id="KAB3535622.1"/>
    </source>
</evidence>
<keyword evidence="3" id="KW-1185">Reference proteome</keyword>
<reference evidence="2 3" key="1">
    <citation type="submission" date="2019-10" db="EMBL/GenBank/DDBJ databases">
        <title>Alkaliphilus serpentinus sp. nov. and Alkaliphilus pronyensis sp. nov., two novel anaerobic alkaliphilic species isolated from the serpentinized-hosted hydrothermal field of the Prony Bay (New Caledonia).</title>
        <authorList>
            <person name="Postec A."/>
        </authorList>
    </citation>
    <scope>NUCLEOTIDE SEQUENCE [LARGE SCALE GENOMIC DNA]</scope>
    <source>
        <strain evidence="2 3">LacV</strain>
    </source>
</reference>
<dbReference type="RefSeq" id="WP_151860639.1">
    <property type="nucleotide sequence ID" value="NZ_WBZC01000016.1"/>
</dbReference>
<accession>A0A6I0F2T5</accession>